<dbReference type="RefSeq" id="WP_063030071.1">
    <property type="nucleotide sequence ID" value="NZ_PYHS01000025.1"/>
</dbReference>
<feature type="region of interest" description="Disordered" evidence="1">
    <location>
        <begin position="21"/>
        <end position="81"/>
    </location>
</feature>
<organism evidence="2 3">
    <name type="scientific">Nocardia nova</name>
    <dbReference type="NCBI Taxonomy" id="37330"/>
    <lineage>
        <taxon>Bacteria</taxon>
        <taxon>Bacillati</taxon>
        <taxon>Actinomycetota</taxon>
        <taxon>Actinomycetes</taxon>
        <taxon>Mycobacteriales</taxon>
        <taxon>Nocardiaceae</taxon>
        <taxon>Nocardia</taxon>
    </lineage>
</organism>
<reference evidence="2 3" key="1">
    <citation type="submission" date="2018-02" db="EMBL/GenBank/DDBJ databases">
        <title>8 Nocardia nova and 1 Nocardia cyriacigeorgica strain used for evolution to TMP-SMX.</title>
        <authorList>
            <person name="Mehta H."/>
            <person name="Weng J."/>
            <person name="Shamoo Y."/>
        </authorList>
    </citation>
    <scope>NUCLEOTIDE SEQUENCE [LARGE SCALE GENOMIC DNA]</scope>
    <source>
        <strain evidence="2 3">ATCC 33727</strain>
    </source>
</reference>
<comment type="caution">
    <text evidence="2">The sequence shown here is derived from an EMBL/GenBank/DDBJ whole genome shotgun (WGS) entry which is preliminary data.</text>
</comment>
<evidence type="ECO:0000313" key="2">
    <source>
        <dbReference type="EMBL" id="PSR58351.1"/>
    </source>
</evidence>
<proteinExistence type="predicted"/>
<dbReference type="PROSITE" id="PS51257">
    <property type="entry name" value="PROKAR_LIPOPROTEIN"/>
    <property type="match status" value="1"/>
</dbReference>
<dbReference type="Proteomes" id="UP000241647">
    <property type="component" value="Unassembled WGS sequence"/>
</dbReference>
<accession>A0A2T2YS84</accession>
<gene>
    <name evidence="2" type="ORF">C8259_31125</name>
</gene>
<protein>
    <submittedName>
        <fullName evidence="2">Uncharacterized protein</fullName>
    </submittedName>
</protein>
<dbReference type="EMBL" id="PYHS01000025">
    <property type="protein sequence ID" value="PSR58351.1"/>
    <property type="molecule type" value="Genomic_DNA"/>
</dbReference>
<dbReference type="AlphaFoldDB" id="A0A2T2YS84"/>
<evidence type="ECO:0000313" key="3">
    <source>
        <dbReference type="Proteomes" id="UP000241647"/>
    </source>
</evidence>
<evidence type="ECO:0000256" key="1">
    <source>
        <dbReference type="SAM" id="MobiDB-lite"/>
    </source>
</evidence>
<name>A0A2T2YS84_9NOCA</name>
<feature type="compositionally biased region" description="Low complexity" evidence="1">
    <location>
        <begin position="39"/>
        <end position="67"/>
    </location>
</feature>
<sequence length="143" mass="14173">MKRLTVTAVALGALTIGLTGCGGGDHSSTDANGLRRNGSAVATSAPAPASSTAPAPATPTEAPGTTAHPENSGLGPASQTTCGEFRKLDIEGEKSLMDRILAENPGSKFDGSPNVALGTAKLVCLSKSEADKPVAVAIGMVTE</sequence>